<dbReference type="Gene3D" id="2.20.28.30">
    <property type="entry name" value="RNA polymerase ii, chain L"/>
    <property type="match status" value="1"/>
</dbReference>
<feature type="domain" description="Putative regulatory protein FmdB zinc ribbon" evidence="1">
    <location>
        <begin position="1"/>
        <end position="40"/>
    </location>
</feature>
<gene>
    <name evidence="2" type="ORF">G7087_08470</name>
</gene>
<dbReference type="Proteomes" id="UP000802098">
    <property type="component" value="Unassembled WGS sequence"/>
</dbReference>
<protein>
    <submittedName>
        <fullName evidence="2">Zinc ribbon domain-containing protein</fullName>
    </submittedName>
</protein>
<evidence type="ECO:0000313" key="3">
    <source>
        <dbReference type="Proteomes" id="UP000802098"/>
    </source>
</evidence>
<reference evidence="2 3" key="1">
    <citation type="submission" date="2020-03" db="EMBL/GenBank/DDBJ databases">
        <title>Rubrivivax benzoatilyticus JA2 (sequenced after 10 years sub-culturing).</title>
        <authorList>
            <person name="Gupta D."/>
            <person name="Chintalapati S."/>
            <person name="Chintalapati V.R."/>
        </authorList>
    </citation>
    <scope>NUCLEOTIDE SEQUENCE [LARGE SCALE GENOMIC DNA]</scope>
    <source>
        <strain evidence="2 3">JA2-Mal</strain>
    </source>
</reference>
<keyword evidence="3" id="KW-1185">Reference proteome</keyword>
<comment type="caution">
    <text evidence="2">The sequence shown here is derived from an EMBL/GenBank/DDBJ whole genome shotgun (WGS) entry which is preliminary data.</text>
</comment>
<dbReference type="SMART" id="SM00834">
    <property type="entry name" value="CxxC_CXXC_SSSS"/>
    <property type="match status" value="1"/>
</dbReference>
<dbReference type="NCBIfam" id="TIGR02605">
    <property type="entry name" value="CxxC_CxxC_SSSS"/>
    <property type="match status" value="1"/>
</dbReference>
<dbReference type="InterPro" id="IPR013429">
    <property type="entry name" value="Regulatory_FmdB_Zinc_ribbon"/>
</dbReference>
<sequence>MPIYEYACQDCGQRFETLVRSDTVPECPHCHSTALDKQLSVFAAGKSEAHAPAPMPNPCAGCGRAGGPGSCAFD</sequence>
<evidence type="ECO:0000259" key="1">
    <source>
        <dbReference type="SMART" id="SM00834"/>
    </source>
</evidence>
<organism evidence="2 3">
    <name type="scientific">Rubrivivax benzoatilyticus</name>
    <dbReference type="NCBI Taxonomy" id="316997"/>
    <lineage>
        <taxon>Bacteria</taxon>
        <taxon>Pseudomonadati</taxon>
        <taxon>Pseudomonadota</taxon>
        <taxon>Betaproteobacteria</taxon>
        <taxon>Burkholderiales</taxon>
        <taxon>Sphaerotilaceae</taxon>
        <taxon>Rubrivivax</taxon>
    </lineage>
</organism>
<name>A0ABX0HTQ6_9BURK</name>
<evidence type="ECO:0000313" key="2">
    <source>
        <dbReference type="EMBL" id="NHK98405.1"/>
    </source>
</evidence>
<accession>A0ABX0HTQ6</accession>
<dbReference type="EMBL" id="JAAOCD010000003">
    <property type="protein sequence ID" value="NHK98405.1"/>
    <property type="molecule type" value="Genomic_DNA"/>
</dbReference>
<proteinExistence type="predicted"/>
<dbReference type="Pfam" id="PF09723">
    <property type="entry name" value="Zn_ribbon_8"/>
    <property type="match status" value="1"/>
</dbReference>
<dbReference type="RefSeq" id="WP_009856969.1">
    <property type="nucleotide sequence ID" value="NZ_JAAOCD010000003.1"/>
</dbReference>